<dbReference type="InterPro" id="IPR012373">
    <property type="entry name" value="Ferrdict_sens_TM"/>
</dbReference>
<accession>A0ABU9ATT2</accession>
<dbReference type="Pfam" id="PF04773">
    <property type="entry name" value="FecR"/>
    <property type="match status" value="1"/>
</dbReference>
<evidence type="ECO:0000313" key="4">
    <source>
        <dbReference type="Proteomes" id="UP001371305"/>
    </source>
</evidence>
<evidence type="ECO:0000259" key="2">
    <source>
        <dbReference type="Pfam" id="PF04773"/>
    </source>
</evidence>
<evidence type="ECO:0000313" key="3">
    <source>
        <dbReference type="EMBL" id="MEK7951160.1"/>
    </source>
</evidence>
<dbReference type="PANTHER" id="PTHR30273">
    <property type="entry name" value="PERIPLASMIC SIGNAL SENSOR AND SIGMA FACTOR ACTIVATOR FECR-RELATED"/>
    <property type="match status" value="1"/>
</dbReference>
<keyword evidence="1" id="KW-0812">Transmembrane</keyword>
<organism evidence="3 4">
    <name type="scientific">Luteolibacter soli</name>
    <dbReference type="NCBI Taxonomy" id="3135280"/>
    <lineage>
        <taxon>Bacteria</taxon>
        <taxon>Pseudomonadati</taxon>
        <taxon>Verrucomicrobiota</taxon>
        <taxon>Verrucomicrobiia</taxon>
        <taxon>Verrucomicrobiales</taxon>
        <taxon>Verrucomicrobiaceae</taxon>
        <taxon>Luteolibacter</taxon>
    </lineage>
</organism>
<dbReference type="InterPro" id="IPR006860">
    <property type="entry name" value="FecR"/>
</dbReference>
<keyword evidence="1" id="KW-1133">Transmembrane helix</keyword>
<dbReference type="Proteomes" id="UP001371305">
    <property type="component" value="Unassembled WGS sequence"/>
</dbReference>
<protein>
    <submittedName>
        <fullName evidence="3">FecR family protein</fullName>
    </submittedName>
</protein>
<evidence type="ECO:0000256" key="1">
    <source>
        <dbReference type="SAM" id="Phobius"/>
    </source>
</evidence>
<keyword evidence="1" id="KW-0472">Membrane</keyword>
<dbReference type="Gene3D" id="2.60.120.1440">
    <property type="match status" value="1"/>
</dbReference>
<proteinExistence type="predicted"/>
<comment type="caution">
    <text evidence="3">The sequence shown here is derived from an EMBL/GenBank/DDBJ whole genome shotgun (WGS) entry which is preliminary data.</text>
</comment>
<reference evidence="3 4" key="1">
    <citation type="submission" date="2024-04" db="EMBL/GenBank/DDBJ databases">
        <title>Luteolibacter sp. isolated from soil.</title>
        <authorList>
            <person name="An J."/>
        </authorList>
    </citation>
    <scope>NUCLEOTIDE SEQUENCE [LARGE SCALE GENOMIC DNA]</scope>
    <source>
        <strain evidence="3 4">Y139</strain>
    </source>
</reference>
<dbReference type="EMBL" id="JBBUKT010000004">
    <property type="protein sequence ID" value="MEK7951160.1"/>
    <property type="molecule type" value="Genomic_DNA"/>
</dbReference>
<keyword evidence="4" id="KW-1185">Reference proteome</keyword>
<sequence length="446" mass="48607">MNDADRQLVDLYLDGELPDEEAARLMERIDGDPEAVGYLADRALLQADLRRSLKRQHLEQWAVASAASEKAGSRGRRPVWLALAACLALLIGGTMWWRAKADGVDLQVVHVEGAARLHGRGEAVSVGETLSLREIELESGFLRVRLENGVLLDLNGPLAANFESGMRMRLGHGRMSADVGTNGKGFTVVTDAGETVDLGTRFGVEADASGESRVAVFSGEVKVRSGGKGSEFTTLREGEAVKFTALAGLRRWTQVALAVDAAGLERTPADGVIESVRDNLGDEELHPFYGIVRGGMRPGALAFTDKPNPRWAPRTGDALPAGLLGADLVRTYHQFRLEREYSLTLTLRERAAVFVLIDARQELPPWLKQRFRNTGESVRVGPWMPGLTGEPGVELGEDGLPYLNFSVWRAEAEAGDIVLGRALRRRSKDMPFPFMYGVAVKALPSK</sequence>
<feature type="domain" description="FecR protein" evidence="2">
    <location>
        <begin position="143"/>
        <end position="222"/>
    </location>
</feature>
<gene>
    <name evidence="3" type="ORF">WKV53_11655</name>
</gene>
<dbReference type="RefSeq" id="WP_341404763.1">
    <property type="nucleotide sequence ID" value="NZ_JBBUKT010000004.1"/>
</dbReference>
<dbReference type="PANTHER" id="PTHR30273:SF2">
    <property type="entry name" value="PROTEIN FECR"/>
    <property type="match status" value="1"/>
</dbReference>
<feature type="transmembrane region" description="Helical" evidence="1">
    <location>
        <begin position="79"/>
        <end position="97"/>
    </location>
</feature>
<name>A0ABU9ATT2_9BACT</name>